<evidence type="ECO:0000256" key="2">
    <source>
        <dbReference type="SAM" id="MobiDB-lite"/>
    </source>
</evidence>
<feature type="region of interest" description="Disordered" evidence="2">
    <location>
        <begin position="175"/>
        <end position="199"/>
    </location>
</feature>
<evidence type="ECO:0000256" key="1">
    <source>
        <dbReference type="PROSITE-ProRule" id="PRU00042"/>
    </source>
</evidence>
<feature type="region of interest" description="Disordered" evidence="2">
    <location>
        <begin position="28"/>
        <end position="69"/>
    </location>
</feature>
<name>A0A9P6L9M6_9AGAM</name>
<keyword evidence="1" id="KW-0862">Zinc</keyword>
<keyword evidence="5" id="KW-1185">Reference proteome</keyword>
<keyword evidence="1" id="KW-0863">Zinc-finger</keyword>
<feature type="compositionally biased region" description="Polar residues" evidence="2">
    <location>
        <begin position="175"/>
        <end position="192"/>
    </location>
</feature>
<dbReference type="EMBL" id="WIUZ02000004">
    <property type="protein sequence ID" value="KAF9788541.1"/>
    <property type="molecule type" value="Genomic_DNA"/>
</dbReference>
<feature type="region of interest" description="Disordered" evidence="2">
    <location>
        <begin position="134"/>
        <end position="157"/>
    </location>
</feature>
<feature type="domain" description="C2H2-type" evidence="3">
    <location>
        <begin position="9"/>
        <end position="37"/>
    </location>
</feature>
<dbReference type="GO" id="GO:0008270">
    <property type="term" value="F:zinc ion binding"/>
    <property type="evidence" value="ECO:0007669"/>
    <property type="project" value="UniProtKB-KW"/>
</dbReference>
<evidence type="ECO:0000259" key="3">
    <source>
        <dbReference type="PROSITE" id="PS50157"/>
    </source>
</evidence>
<comment type="caution">
    <text evidence="4">The sequence shown here is derived from an EMBL/GenBank/DDBJ whole genome shotgun (WGS) entry which is preliminary data.</text>
</comment>
<dbReference type="Gene3D" id="3.30.160.60">
    <property type="entry name" value="Classic Zinc Finger"/>
    <property type="match status" value="1"/>
</dbReference>
<dbReference type="AlphaFoldDB" id="A0A9P6L9M6"/>
<dbReference type="PROSITE" id="PS50157">
    <property type="entry name" value="ZINC_FINGER_C2H2_2"/>
    <property type="match status" value="1"/>
</dbReference>
<evidence type="ECO:0000313" key="5">
    <source>
        <dbReference type="Proteomes" id="UP000736335"/>
    </source>
</evidence>
<reference evidence="4" key="1">
    <citation type="journal article" date="2020" name="Nat. Commun.">
        <title>Large-scale genome sequencing of mycorrhizal fungi provides insights into the early evolution of symbiotic traits.</title>
        <authorList>
            <person name="Miyauchi S."/>
            <person name="Kiss E."/>
            <person name="Kuo A."/>
            <person name="Drula E."/>
            <person name="Kohler A."/>
            <person name="Sanchez-Garcia M."/>
            <person name="Morin E."/>
            <person name="Andreopoulos B."/>
            <person name="Barry K.W."/>
            <person name="Bonito G."/>
            <person name="Buee M."/>
            <person name="Carver A."/>
            <person name="Chen C."/>
            <person name="Cichocki N."/>
            <person name="Clum A."/>
            <person name="Culley D."/>
            <person name="Crous P.W."/>
            <person name="Fauchery L."/>
            <person name="Girlanda M."/>
            <person name="Hayes R.D."/>
            <person name="Keri Z."/>
            <person name="LaButti K."/>
            <person name="Lipzen A."/>
            <person name="Lombard V."/>
            <person name="Magnuson J."/>
            <person name="Maillard F."/>
            <person name="Murat C."/>
            <person name="Nolan M."/>
            <person name="Ohm R.A."/>
            <person name="Pangilinan J."/>
            <person name="Pereira M.F."/>
            <person name="Perotto S."/>
            <person name="Peter M."/>
            <person name="Pfister S."/>
            <person name="Riley R."/>
            <person name="Sitrit Y."/>
            <person name="Stielow J.B."/>
            <person name="Szollosi G."/>
            <person name="Zifcakova L."/>
            <person name="Stursova M."/>
            <person name="Spatafora J.W."/>
            <person name="Tedersoo L."/>
            <person name="Vaario L.M."/>
            <person name="Yamada A."/>
            <person name="Yan M."/>
            <person name="Wang P."/>
            <person name="Xu J."/>
            <person name="Bruns T."/>
            <person name="Baldrian P."/>
            <person name="Vilgalys R."/>
            <person name="Dunand C."/>
            <person name="Henrissat B."/>
            <person name="Grigoriev I.V."/>
            <person name="Hibbett D."/>
            <person name="Nagy L.G."/>
            <person name="Martin F.M."/>
        </authorList>
    </citation>
    <scope>NUCLEOTIDE SEQUENCE</scope>
    <source>
        <strain evidence="4">UH-Tt-Lm1</strain>
    </source>
</reference>
<organism evidence="4 5">
    <name type="scientific">Thelephora terrestris</name>
    <dbReference type="NCBI Taxonomy" id="56493"/>
    <lineage>
        <taxon>Eukaryota</taxon>
        <taxon>Fungi</taxon>
        <taxon>Dikarya</taxon>
        <taxon>Basidiomycota</taxon>
        <taxon>Agaricomycotina</taxon>
        <taxon>Agaricomycetes</taxon>
        <taxon>Thelephorales</taxon>
        <taxon>Thelephoraceae</taxon>
        <taxon>Thelephora</taxon>
    </lineage>
</organism>
<feature type="compositionally biased region" description="Polar residues" evidence="2">
    <location>
        <begin position="53"/>
        <end position="69"/>
    </location>
</feature>
<proteinExistence type="predicted"/>
<gene>
    <name evidence="4" type="ORF">BJ322DRAFT_641200</name>
</gene>
<accession>A0A9P6L9M6</accession>
<feature type="compositionally biased region" description="Low complexity" evidence="2">
    <location>
        <begin position="38"/>
        <end position="52"/>
    </location>
</feature>
<keyword evidence="1" id="KW-0479">Metal-binding</keyword>
<dbReference type="SMART" id="SM00355">
    <property type="entry name" value="ZnF_C2H2"/>
    <property type="match status" value="3"/>
</dbReference>
<sequence>MGKKNKGPVPCDACDHSFASIPHLQQHVRDKHRNSLKQAPSAQAQPPVAQEPRVQTQNEPAHTVRPTSYSERALTGLTCEYCLTRFMTSYTLDQHKAMFHSWKCTKCPALPPFQHELAWQMHLNAVHATAGAKGKGAVTPANKGKMNDQRSGANHDTNTKVRNLWLTWAKISRTAQGPKRSNPTRTVSFQSSDRAESCN</sequence>
<dbReference type="InterPro" id="IPR013087">
    <property type="entry name" value="Znf_C2H2_type"/>
</dbReference>
<evidence type="ECO:0000313" key="4">
    <source>
        <dbReference type="EMBL" id="KAF9788541.1"/>
    </source>
</evidence>
<dbReference type="PROSITE" id="PS00028">
    <property type="entry name" value="ZINC_FINGER_C2H2_1"/>
    <property type="match status" value="2"/>
</dbReference>
<reference evidence="4" key="2">
    <citation type="submission" date="2020-11" db="EMBL/GenBank/DDBJ databases">
        <authorList>
            <consortium name="DOE Joint Genome Institute"/>
            <person name="Kuo A."/>
            <person name="Miyauchi S."/>
            <person name="Kiss E."/>
            <person name="Drula E."/>
            <person name="Kohler A."/>
            <person name="Sanchez-Garcia M."/>
            <person name="Andreopoulos B."/>
            <person name="Barry K.W."/>
            <person name="Bonito G."/>
            <person name="Buee M."/>
            <person name="Carver A."/>
            <person name="Chen C."/>
            <person name="Cichocki N."/>
            <person name="Clum A."/>
            <person name="Culley D."/>
            <person name="Crous P.W."/>
            <person name="Fauchery L."/>
            <person name="Girlanda M."/>
            <person name="Hayes R."/>
            <person name="Keri Z."/>
            <person name="Labutti K."/>
            <person name="Lipzen A."/>
            <person name="Lombard V."/>
            <person name="Magnuson J."/>
            <person name="Maillard F."/>
            <person name="Morin E."/>
            <person name="Murat C."/>
            <person name="Nolan M."/>
            <person name="Ohm R."/>
            <person name="Pangilinan J."/>
            <person name="Pereira M."/>
            <person name="Perotto S."/>
            <person name="Peter M."/>
            <person name="Riley R."/>
            <person name="Sitrit Y."/>
            <person name="Stielow B."/>
            <person name="Szollosi G."/>
            <person name="Zifcakova L."/>
            <person name="Stursova M."/>
            <person name="Spatafora J.W."/>
            <person name="Tedersoo L."/>
            <person name="Vaario L.-M."/>
            <person name="Yamada A."/>
            <person name="Yan M."/>
            <person name="Wang P."/>
            <person name="Xu J."/>
            <person name="Bruns T."/>
            <person name="Baldrian P."/>
            <person name="Vilgalys R."/>
            <person name="Henrissat B."/>
            <person name="Grigoriev I.V."/>
            <person name="Hibbett D."/>
            <person name="Nagy L.G."/>
            <person name="Martin F.M."/>
        </authorList>
    </citation>
    <scope>NUCLEOTIDE SEQUENCE</scope>
    <source>
        <strain evidence="4">UH-Tt-Lm1</strain>
    </source>
</reference>
<protein>
    <recommendedName>
        <fullName evidence="3">C2H2-type domain-containing protein</fullName>
    </recommendedName>
</protein>
<dbReference type="Proteomes" id="UP000736335">
    <property type="component" value="Unassembled WGS sequence"/>
</dbReference>